<evidence type="ECO:0000256" key="3">
    <source>
        <dbReference type="ARBA" id="ARBA00023002"/>
    </source>
</evidence>
<dbReference type="EC" id="1.5.1.2" evidence="4"/>
<dbReference type="Proteomes" id="UP001595583">
    <property type="component" value="Unassembled WGS sequence"/>
</dbReference>
<dbReference type="PANTHER" id="PTHR11645:SF0">
    <property type="entry name" value="PYRROLINE-5-CARBOXYLATE REDUCTASE 3"/>
    <property type="match status" value="1"/>
</dbReference>
<dbReference type="PANTHER" id="PTHR11645">
    <property type="entry name" value="PYRROLINE-5-CARBOXYLATE REDUCTASE"/>
    <property type="match status" value="1"/>
</dbReference>
<keyword evidence="3 4" id="KW-0560">Oxidoreductase</keyword>
<accession>A0ABV7K9R2</accession>
<feature type="domain" description="Pyrroline-5-carboxylate reductase dimerisation" evidence="6">
    <location>
        <begin position="161"/>
        <end position="262"/>
    </location>
</feature>
<sequence>MTPFRTIGIIGGNGWLGRAIGHALLDAGLIEPSGLTLSCRAGTSATFADRPQVAWTADNQELVRRSQVVIVSVRPEQFPAISIDARDRLVISVMAGVSMETLLARTGSDRVVRALPNAAAEIGRSYTPWFCSDAVSFDDKALVQALFESCGAADEVGMQAAIDYLTALSGSGPAFPALLAEAMLGHARAHGLPETIARRAVAGVVCDASQLLAKPGASPGETVRTFMEYRGTTDAGLRAMQDAGFTKAVHAGLSAAAAKAVSMAEAQAGKDRK</sequence>
<dbReference type="PIRSF" id="PIRSF000193">
    <property type="entry name" value="Pyrrol-5-carb_rd"/>
    <property type="match status" value="1"/>
</dbReference>
<dbReference type="SUPFAM" id="SSF48179">
    <property type="entry name" value="6-phosphogluconate dehydrogenase C-terminal domain-like"/>
    <property type="match status" value="1"/>
</dbReference>
<dbReference type="InterPro" id="IPR028939">
    <property type="entry name" value="P5C_Rdtase_cat_N"/>
</dbReference>
<evidence type="ECO:0000256" key="1">
    <source>
        <dbReference type="ARBA" id="ARBA00005525"/>
    </source>
</evidence>
<comment type="subcellular location">
    <subcellularLocation>
        <location evidence="4">Cytoplasm</location>
    </subcellularLocation>
</comment>
<name>A0ABV7K9R2_9HYPH</name>
<dbReference type="SUPFAM" id="SSF51735">
    <property type="entry name" value="NAD(P)-binding Rossmann-fold domains"/>
    <property type="match status" value="1"/>
</dbReference>
<dbReference type="EMBL" id="JBHRTK010000012">
    <property type="protein sequence ID" value="MFC3207084.1"/>
    <property type="molecule type" value="Genomic_DNA"/>
</dbReference>
<comment type="function">
    <text evidence="4">Catalyzes the reduction of 1-pyrroline-5-carboxylate (PCA) to L-proline.</text>
</comment>
<dbReference type="Pfam" id="PF03807">
    <property type="entry name" value="F420_oxidored"/>
    <property type="match status" value="1"/>
</dbReference>
<dbReference type="InterPro" id="IPR008927">
    <property type="entry name" value="6-PGluconate_DH-like_C_sf"/>
</dbReference>
<comment type="catalytic activity">
    <reaction evidence="4">
        <text>L-proline + NAD(+) = (S)-1-pyrroline-5-carboxylate + NADH + 2 H(+)</text>
        <dbReference type="Rhea" id="RHEA:14105"/>
        <dbReference type="ChEBI" id="CHEBI:15378"/>
        <dbReference type="ChEBI" id="CHEBI:17388"/>
        <dbReference type="ChEBI" id="CHEBI:57540"/>
        <dbReference type="ChEBI" id="CHEBI:57945"/>
        <dbReference type="ChEBI" id="CHEBI:60039"/>
        <dbReference type="EC" id="1.5.1.2"/>
    </reaction>
</comment>
<dbReference type="Gene3D" id="1.10.3730.10">
    <property type="entry name" value="ProC C-terminal domain-like"/>
    <property type="match status" value="1"/>
</dbReference>
<evidence type="ECO:0000256" key="2">
    <source>
        <dbReference type="ARBA" id="ARBA00022857"/>
    </source>
</evidence>
<comment type="catalytic activity">
    <reaction evidence="4">
        <text>L-proline + NADP(+) = (S)-1-pyrroline-5-carboxylate + NADPH + 2 H(+)</text>
        <dbReference type="Rhea" id="RHEA:14109"/>
        <dbReference type="ChEBI" id="CHEBI:15378"/>
        <dbReference type="ChEBI" id="CHEBI:17388"/>
        <dbReference type="ChEBI" id="CHEBI:57783"/>
        <dbReference type="ChEBI" id="CHEBI:58349"/>
        <dbReference type="ChEBI" id="CHEBI:60039"/>
        <dbReference type="EC" id="1.5.1.2"/>
    </reaction>
</comment>
<dbReference type="InterPro" id="IPR036291">
    <property type="entry name" value="NAD(P)-bd_dom_sf"/>
</dbReference>
<gene>
    <name evidence="4" type="primary">proC</name>
    <name evidence="7" type="ORF">ACFOHJ_12730</name>
</gene>
<evidence type="ECO:0000256" key="4">
    <source>
        <dbReference type="HAMAP-Rule" id="MF_01925"/>
    </source>
</evidence>
<proteinExistence type="inferred from homology"/>
<comment type="caution">
    <text evidence="7">The sequence shown here is derived from an EMBL/GenBank/DDBJ whole genome shotgun (WGS) entry which is preliminary data.</text>
</comment>
<comment type="pathway">
    <text evidence="4">Amino-acid biosynthesis; L-proline biosynthesis; L-proline from L-glutamate 5-semialdehyde: step 1/1.</text>
</comment>
<dbReference type="InterPro" id="IPR029036">
    <property type="entry name" value="P5CR_dimer"/>
</dbReference>
<dbReference type="Gene3D" id="3.40.50.720">
    <property type="entry name" value="NAD(P)-binding Rossmann-like Domain"/>
    <property type="match status" value="1"/>
</dbReference>
<keyword evidence="8" id="KW-1185">Reference proteome</keyword>
<keyword evidence="2 4" id="KW-0521">NADP</keyword>
<dbReference type="InterPro" id="IPR000304">
    <property type="entry name" value="Pyrroline-COOH_reductase"/>
</dbReference>
<dbReference type="Pfam" id="PF14748">
    <property type="entry name" value="P5CR_dimer"/>
    <property type="match status" value="1"/>
</dbReference>
<evidence type="ECO:0000259" key="6">
    <source>
        <dbReference type="Pfam" id="PF14748"/>
    </source>
</evidence>
<dbReference type="HAMAP" id="MF_01925">
    <property type="entry name" value="P5C_reductase"/>
    <property type="match status" value="1"/>
</dbReference>
<dbReference type="RefSeq" id="WP_378220927.1">
    <property type="nucleotide sequence ID" value="NZ_JBHRTK010000012.1"/>
</dbReference>
<organism evidence="7 8">
    <name type="scientific">Aquamicrobium soli</name>
    <dbReference type="NCBI Taxonomy" id="1811518"/>
    <lineage>
        <taxon>Bacteria</taxon>
        <taxon>Pseudomonadati</taxon>
        <taxon>Pseudomonadota</taxon>
        <taxon>Alphaproteobacteria</taxon>
        <taxon>Hyphomicrobiales</taxon>
        <taxon>Phyllobacteriaceae</taxon>
        <taxon>Aquamicrobium</taxon>
    </lineage>
</organism>
<keyword evidence="4" id="KW-0963">Cytoplasm</keyword>
<feature type="domain" description="Pyrroline-5-carboxylate reductase catalytic N-terminal" evidence="5">
    <location>
        <begin position="6"/>
        <end position="96"/>
    </location>
</feature>
<keyword evidence="4" id="KW-0028">Amino-acid biosynthesis</keyword>
<evidence type="ECO:0000313" key="7">
    <source>
        <dbReference type="EMBL" id="MFC3207084.1"/>
    </source>
</evidence>
<evidence type="ECO:0000259" key="5">
    <source>
        <dbReference type="Pfam" id="PF03807"/>
    </source>
</evidence>
<comment type="similarity">
    <text evidence="1 4">Belongs to the pyrroline-5-carboxylate reductase family.</text>
</comment>
<keyword evidence="4" id="KW-0641">Proline biosynthesis</keyword>
<protein>
    <recommendedName>
        <fullName evidence="4">Pyrroline-5-carboxylate reductase</fullName>
        <shortName evidence="4">P5C reductase</shortName>
        <shortName evidence="4">P5CR</shortName>
        <ecNumber evidence="4">1.5.1.2</ecNumber>
    </recommendedName>
    <alternativeName>
        <fullName evidence="4">PCA reductase</fullName>
    </alternativeName>
</protein>
<evidence type="ECO:0000313" key="8">
    <source>
        <dbReference type="Proteomes" id="UP001595583"/>
    </source>
</evidence>
<reference evidence="8" key="1">
    <citation type="journal article" date="2019" name="Int. J. Syst. Evol. Microbiol.">
        <title>The Global Catalogue of Microorganisms (GCM) 10K type strain sequencing project: providing services to taxonomists for standard genome sequencing and annotation.</title>
        <authorList>
            <consortium name="The Broad Institute Genomics Platform"/>
            <consortium name="The Broad Institute Genome Sequencing Center for Infectious Disease"/>
            <person name="Wu L."/>
            <person name="Ma J."/>
        </authorList>
    </citation>
    <scope>NUCLEOTIDE SEQUENCE [LARGE SCALE GENOMIC DNA]</scope>
    <source>
        <strain evidence="8">KCTC 52165</strain>
    </source>
</reference>